<organism evidence="1 2">
    <name type="scientific">Cetraspora pellucida</name>
    <dbReference type="NCBI Taxonomy" id="1433469"/>
    <lineage>
        <taxon>Eukaryota</taxon>
        <taxon>Fungi</taxon>
        <taxon>Fungi incertae sedis</taxon>
        <taxon>Mucoromycota</taxon>
        <taxon>Glomeromycotina</taxon>
        <taxon>Glomeromycetes</taxon>
        <taxon>Diversisporales</taxon>
        <taxon>Gigasporaceae</taxon>
        <taxon>Cetraspora</taxon>
    </lineage>
</organism>
<evidence type="ECO:0000313" key="2">
    <source>
        <dbReference type="Proteomes" id="UP000789366"/>
    </source>
</evidence>
<dbReference type="EMBL" id="CAJVPW010015356">
    <property type="protein sequence ID" value="CAG8661238.1"/>
    <property type="molecule type" value="Genomic_DNA"/>
</dbReference>
<keyword evidence="2" id="KW-1185">Reference proteome</keyword>
<gene>
    <name evidence="1" type="ORF">SPELUC_LOCUS9277</name>
</gene>
<accession>A0ACA9NMX9</accession>
<name>A0ACA9NMX9_9GLOM</name>
<sequence length="140" mass="16275">MYELDESSEEENEVNLFDLPTEQEAFEAALAGNPIIIPADWNEEEIFYLTEEPKENEDYQTTEDFYFMDNPWSDVESLNGTEIPPKTNPNIEKEPKMHKGVQTVQDLEIVRQTLHDRLPSSLLNSMKPYRQMTFSPDGID</sequence>
<evidence type="ECO:0000313" key="1">
    <source>
        <dbReference type="EMBL" id="CAG8661238.1"/>
    </source>
</evidence>
<protein>
    <submittedName>
        <fullName evidence="1">11960_t:CDS:1</fullName>
    </submittedName>
</protein>
<comment type="caution">
    <text evidence="1">The sequence shown here is derived from an EMBL/GenBank/DDBJ whole genome shotgun (WGS) entry which is preliminary data.</text>
</comment>
<reference evidence="1" key="1">
    <citation type="submission" date="2021-06" db="EMBL/GenBank/DDBJ databases">
        <authorList>
            <person name="Kallberg Y."/>
            <person name="Tangrot J."/>
            <person name="Rosling A."/>
        </authorList>
    </citation>
    <scope>NUCLEOTIDE SEQUENCE</scope>
    <source>
        <strain evidence="1">28 12/20/2015</strain>
    </source>
</reference>
<dbReference type="Proteomes" id="UP000789366">
    <property type="component" value="Unassembled WGS sequence"/>
</dbReference>
<proteinExistence type="predicted"/>